<dbReference type="Pfam" id="PF00235">
    <property type="entry name" value="Profilin"/>
    <property type="match status" value="1"/>
</dbReference>
<dbReference type="WBParaSite" id="ACOC_0000017501-mRNA-1">
    <property type="protein sequence ID" value="ACOC_0000017501-mRNA-1"/>
    <property type="gene ID" value="ACOC_0000017501"/>
</dbReference>
<dbReference type="Proteomes" id="UP000267027">
    <property type="component" value="Unassembled WGS sequence"/>
</dbReference>
<reference evidence="5" key="1">
    <citation type="submission" date="2017-02" db="UniProtKB">
        <authorList>
            <consortium name="WormBaseParasite"/>
        </authorList>
    </citation>
    <scope>IDENTIFICATION</scope>
</reference>
<dbReference type="EMBL" id="UYYA01000013">
    <property type="protein sequence ID" value="VDM51761.1"/>
    <property type="molecule type" value="Genomic_DNA"/>
</dbReference>
<dbReference type="SMART" id="SM00392">
    <property type="entry name" value="PROF"/>
    <property type="match status" value="1"/>
</dbReference>
<evidence type="ECO:0000313" key="4">
    <source>
        <dbReference type="Proteomes" id="UP000267027"/>
    </source>
</evidence>
<comment type="similarity">
    <text evidence="1 2">Belongs to the profilin family.</text>
</comment>
<dbReference type="OrthoDB" id="421374at2759"/>
<dbReference type="GO" id="GO:0005938">
    <property type="term" value="C:cell cortex"/>
    <property type="evidence" value="ECO:0007669"/>
    <property type="project" value="TreeGrafter"/>
</dbReference>
<dbReference type="InterPro" id="IPR005455">
    <property type="entry name" value="PFN_euk"/>
</dbReference>
<dbReference type="PANTHER" id="PTHR11604:SF6">
    <property type="entry name" value="PROFILIN-1"/>
    <property type="match status" value="1"/>
</dbReference>
<accession>A0A0R3P9Q8</accession>
<dbReference type="PANTHER" id="PTHR11604">
    <property type="entry name" value="PROFILIN"/>
    <property type="match status" value="1"/>
</dbReference>
<protein>
    <recommendedName>
        <fullName evidence="2">Profilin</fullName>
    </recommendedName>
</protein>
<dbReference type="STRING" id="334426.A0A0R3P9Q8"/>
<dbReference type="CDD" id="cd00148">
    <property type="entry name" value="PROF"/>
    <property type="match status" value="1"/>
</dbReference>
<sequence>MSAWLVYLKTMMEMAPAIKRAAVISTDGEVWASSQGDNGFRVNNDELIKFASLFNDIENVSSHGADLEAVHYVVPKVENNLMFGKRPNGGFFASKAQLVILIAVFDGENQVVDDVRKVVERMAQNLIDVGF</sequence>
<name>A0A0R3P9Q8_ANGCS</name>
<organism evidence="5">
    <name type="scientific">Angiostrongylus costaricensis</name>
    <name type="common">Nematode worm</name>
    <dbReference type="NCBI Taxonomy" id="334426"/>
    <lineage>
        <taxon>Eukaryota</taxon>
        <taxon>Metazoa</taxon>
        <taxon>Ecdysozoa</taxon>
        <taxon>Nematoda</taxon>
        <taxon>Chromadorea</taxon>
        <taxon>Rhabditida</taxon>
        <taxon>Rhabditina</taxon>
        <taxon>Rhabditomorpha</taxon>
        <taxon>Strongyloidea</taxon>
        <taxon>Metastrongylidae</taxon>
        <taxon>Angiostrongylus</taxon>
    </lineage>
</organism>
<evidence type="ECO:0000313" key="5">
    <source>
        <dbReference type="WBParaSite" id="ACOC_0000017501-mRNA-1"/>
    </source>
</evidence>
<dbReference type="InterPro" id="IPR048278">
    <property type="entry name" value="PFN"/>
</dbReference>
<reference evidence="3 4" key="2">
    <citation type="submission" date="2018-11" db="EMBL/GenBank/DDBJ databases">
        <authorList>
            <consortium name="Pathogen Informatics"/>
        </authorList>
    </citation>
    <scope>NUCLEOTIDE SEQUENCE [LARGE SCALE GENOMIC DNA]</scope>
    <source>
        <strain evidence="3 4">Costa Rica</strain>
    </source>
</reference>
<evidence type="ECO:0000256" key="1">
    <source>
        <dbReference type="ARBA" id="ARBA00010058"/>
    </source>
</evidence>
<keyword evidence="2" id="KW-0009">Actin-binding</keyword>
<proteinExistence type="inferred from homology"/>
<evidence type="ECO:0000313" key="3">
    <source>
        <dbReference type="EMBL" id="VDM51761.1"/>
    </source>
</evidence>
<gene>
    <name evidence="3" type="ORF">ACOC_LOCUS176</name>
</gene>
<evidence type="ECO:0000256" key="2">
    <source>
        <dbReference type="RuleBase" id="RU003909"/>
    </source>
</evidence>
<dbReference type="InterPro" id="IPR036140">
    <property type="entry name" value="PFN_sf"/>
</dbReference>
<dbReference type="AlphaFoldDB" id="A0A0R3P9Q8"/>
<dbReference type="Gene3D" id="3.30.450.30">
    <property type="entry name" value="Dynein light chain 2a, cytoplasmic"/>
    <property type="match status" value="1"/>
</dbReference>
<keyword evidence="4" id="KW-1185">Reference proteome</keyword>
<dbReference type="SUPFAM" id="SSF55770">
    <property type="entry name" value="Profilin (actin-binding protein)"/>
    <property type="match status" value="1"/>
</dbReference>
<dbReference type="GO" id="GO:0003785">
    <property type="term" value="F:actin monomer binding"/>
    <property type="evidence" value="ECO:0007669"/>
    <property type="project" value="TreeGrafter"/>
</dbReference>